<evidence type="ECO:0000256" key="1">
    <source>
        <dbReference type="ARBA" id="ARBA00008635"/>
    </source>
</evidence>
<dbReference type="Gene3D" id="1.20.120.450">
    <property type="entry name" value="dinb family like domain"/>
    <property type="match status" value="1"/>
</dbReference>
<accession>A0A2M8WLC6</accession>
<keyword evidence="5" id="KW-1185">Reference proteome</keyword>
<dbReference type="RefSeq" id="WP_245834126.1">
    <property type="nucleotide sequence ID" value="NZ_PGTY01000001.1"/>
</dbReference>
<dbReference type="EMBL" id="PGTY01000001">
    <property type="protein sequence ID" value="PJI91732.1"/>
    <property type="molecule type" value="Genomic_DNA"/>
</dbReference>
<evidence type="ECO:0000256" key="2">
    <source>
        <dbReference type="ARBA" id="ARBA00022723"/>
    </source>
</evidence>
<proteinExistence type="inferred from homology"/>
<feature type="binding site" evidence="3">
    <location>
        <position position="50"/>
    </location>
    <ligand>
        <name>a divalent metal cation</name>
        <dbReference type="ChEBI" id="CHEBI:60240"/>
    </ligand>
</feature>
<evidence type="ECO:0000256" key="3">
    <source>
        <dbReference type="PIRSR" id="PIRSR607837-1"/>
    </source>
</evidence>
<dbReference type="Proteomes" id="UP000228531">
    <property type="component" value="Unassembled WGS sequence"/>
</dbReference>
<keyword evidence="2 3" id="KW-0479">Metal-binding</keyword>
<dbReference type="GO" id="GO:0046872">
    <property type="term" value="F:metal ion binding"/>
    <property type="evidence" value="ECO:0007669"/>
    <property type="project" value="UniProtKB-KW"/>
</dbReference>
<dbReference type="SUPFAM" id="SSF109854">
    <property type="entry name" value="DinB/YfiT-like putative metalloenzymes"/>
    <property type="match status" value="1"/>
</dbReference>
<sequence>MITPEYCQTMARYNAWQNNGLREMISQMDRAELDKDRGAFFGSIMATLNHLLWGDTLWMSRFDGGAGPDVPAEDHKEMTPTPAAWAAERFRIDARISLWAQSLHAVDLVGDLTWYSGLSKHEMSKPIGLCVMQLFNHQTHHRGQVHAMLTAAGQKPNDTDLPFMPED</sequence>
<dbReference type="InterPro" id="IPR007837">
    <property type="entry name" value="DinB"/>
</dbReference>
<comment type="caution">
    <text evidence="4">The sequence shown here is derived from an EMBL/GenBank/DDBJ whole genome shotgun (WGS) entry which is preliminary data.</text>
</comment>
<feature type="binding site" evidence="3">
    <location>
        <position position="141"/>
    </location>
    <ligand>
        <name>a divalent metal cation</name>
        <dbReference type="ChEBI" id="CHEBI:60240"/>
    </ligand>
</feature>
<comment type="similarity">
    <text evidence="1">Belongs to the DinB family.</text>
</comment>
<feature type="binding site" evidence="3">
    <location>
        <position position="137"/>
    </location>
    <ligand>
        <name>a divalent metal cation</name>
        <dbReference type="ChEBI" id="CHEBI:60240"/>
    </ligand>
</feature>
<dbReference type="PANTHER" id="PTHR37302:SF1">
    <property type="entry name" value="PROTEIN DINB"/>
    <property type="match status" value="1"/>
</dbReference>
<evidence type="ECO:0000313" key="5">
    <source>
        <dbReference type="Proteomes" id="UP000228531"/>
    </source>
</evidence>
<organism evidence="4 5">
    <name type="scientific">Yoonia maricola</name>
    <dbReference type="NCBI Taxonomy" id="420999"/>
    <lineage>
        <taxon>Bacteria</taxon>
        <taxon>Pseudomonadati</taxon>
        <taxon>Pseudomonadota</taxon>
        <taxon>Alphaproteobacteria</taxon>
        <taxon>Rhodobacterales</taxon>
        <taxon>Paracoccaceae</taxon>
        <taxon>Yoonia</taxon>
    </lineage>
</organism>
<dbReference type="PANTHER" id="PTHR37302">
    <property type="entry name" value="SLR1116 PROTEIN"/>
    <property type="match status" value="1"/>
</dbReference>
<dbReference type="AlphaFoldDB" id="A0A2M8WLC6"/>
<dbReference type="Pfam" id="PF05163">
    <property type="entry name" value="DinB"/>
    <property type="match status" value="1"/>
</dbReference>
<dbReference type="InterPro" id="IPR034660">
    <property type="entry name" value="DinB/YfiT-like"/>
</dbReference>
<protein>
    <submittedName>
        <fullName evidence="4">Putative damage-inducible protein DinB</fullName>
    </submittedName>
</protein>
<reference evidence="4 5" key="1">
    <citation type="submission" date="2017-11" db="EMBL/GenBank/DDBJ databases">
        <title>Genomic Encyclopedia of Archaeal and Bacterial Type Strains, Phase II (KMG-II): From Individual Species to Whole Genera.</title>
        <authorList>
            <person name="Goeker M."/>
        </authorList>
    </citation>
    <scope>NUCLEOTIDE SEQUENCE [LARGE SCALE GENOMIC DNA]</scope>
    <source>
        <strain evidence="4 5">DSM 29128</strain>
    </source>
</reference>
<name>A0A2M8WLC6_9RHOB</name>
<gene>
    <name evidence="4" type="ORF">BC777_0567</name>
</gene>
<evidence type="ECO:0000313" key="4">
    <source>
        <dbReference type="EMBL" id="PJI91732.1"/>
    </source>
</evidence>